<dbReference type="EMBL" id="LQYT01000018">
    <property type="protein sequence ID" value="KYD21424.1"/>
    <property type="molecule type" value="Genomic_DNA"/>
</dbReference>
<dbReference type="FunFam" id="3.30.70.380:FF:000001">
    <property type="entry name" value="Phenylalanine--tRNA ligase beta subunit"/>
    <property type="match status" value="1"/>
</dbReference>
<evidence type="ECO:0000256" key="5">
    <source>
        <dbReference type="ARBA" id="ARBA00022555"/>
    </source>
</evidence>
<dbReference type="SMART" id="SM00873">
    <property type="entry name" value="B3_4"/>
    <property type="match status" value="1"/>
</dbReference>
<keyword evidence="5 16" id="KW-0820">tRNA-binding</keyword>
<comment type="caution">
    <text evidence="20">The sequence shown here is derived from an EMBL/GenBank/DDBJ whole genome shotgun (WGS) entry which is preliminary data.</text>
</comment>
<dbReference type="SMART" id="SM00896">
    <property type="entry name" value="FDX-ACB"/>
    <property type="match status" value="1"/>
</dbReference>
<dbReference type="PROSITE" id="PS50886">
    <property type="entry name" value="TRBD"/>
    <property type="match status" value="1"/>
</dbReference>
<evidence type="ECO:0000256" key="6">
    <source>
        <dbReference type="ARBA" id="ARBA00022598"/>
    </source>
</evidence>
<feature type="domain" description="TRNA-binding" evidence="17">
    <location>
        <begin position="39"/>
        <end position="154"/>
    </location>
</feature>
<organism evidence="20 21">
    <name type="scientific">Caldibacillus debilis</name>
    <dbReference type="NCBI Taxonomy" id="301148"/>
    <lineage>
        <taxon>Bacteria</taxon>
        <taxon>Bacillati</taxon>
        <taxon>Bacillota</taxon>
        <taxon>Bacilli</taxon>
        <taxon>Bacillales</taxon>
        <taxon>Bacillaceae</taxon>
        <taxon>Caldibacillus</taxon>
    </lineage>
</organism>
<dbReference type="InterPro" id="IPR005147">
    <property type="entry name" value="tRNA_synthase_B5-dom"/>
</dbReference>
<evidence type="ECO:0000256" key="3">
    <source>
        <dbReference type="ARBA" id="ARBA00011209"/>
    </source>
</evidence>
<evidence type="ECO:0000256" key="2">
    <source>
        <dbReference type="ARBA" id="ARBA00008653"/>
    </source>
</evidence>
<dbReference type="Gene3D" id="3.30.70.380">
    <property type="entry name" value="Ferrodoxin-fold anticodon-binding domain"/>
    <property type="match status" value="1"/>
</dbReference>
<evidence type="ECO:0000313" key="20">
    <source>
        <dbReference type="EMBL" id="KYD21424.1"/>
    </source>
</evidence>
<gene>
    <name evidence="15" type="primary">pheT</name>
    <name evidence="20" type="ORF">B4135_1653</name>
</gene>
<comment type="cofactor">
    <cofactor evidence="15">
        <name>Mg(2+)</name>
        <dbReference type="ChEBI" id="CHEBI:18420"/>
    </cofactor>
    <text evidence="15">Binds 2 magnesium ions per tetramer.</text>
</comment>
<dbReference type="SUPFAM" id="SSF55681">
    <property type="entry name" value="Class II aaRS and biotin synthetases"/>
    <property type="match status" value="1"/>
</dbReference>
<feature type="binding site" evidence="15">
    <location>
        <position position="461"/>
    </location>
    <ligand>
        <name>Mg(2+)</name>
        <dbReference type="ChEBI" id="CHEBI:18420"/>
        <note>shared with alpha subunit</note>
    </ligand>
</feature>
<dbReference type="InterPro" id="IPR041616">
    <property type="entry name" value="PheRS_beta_core"/>
</dbReference>
<evidence type="ECO:0000256" key="12">
    <source>
        <dbReference type="ARBA" id="ARBA00022917"/>
    </source>
</evidence>
<dbReference type="InterPro" id="IPR005121">
    <property type="entry name" value="Fdx_antiC-bd"/>
</dbReference>
<dbReference type="OrthoDB" id="9805455at2"/>
<evidence type="ECO:0000313" key="21">
    <source>
        <dbReference type="Proteomes" id="UP000075683"/>
    </source>
</evidence>
<keyword evidence="12 15" id="KW-0648">Protein biosynthesis</keyword>
<evidence type="ECO:0000256" key="10">
    <source>
        <dbReference type="ARBA" id="ARBA00022842"/>
    </source>
</evidence>
<dbReference type="InterPro" id="IPR012340">
    <property type="entry name" value="NA-bd_OB-fold"/>
</dbReference>
<keyword evidence="8 15" id="KW-0547">Nucleotide-binding</keyword>
<dbReference type="InterPro" id="IPR045060">
    <property type="entry name" value="Phe-tRNA-ligase_IIc_bsu"/>
</dbReference>
<dbReference type="PROSITE" id="PS51447">
    <property type="entry name" value="FDX_ACB"/>
    <property type="match status" value="1"/>
</dbReference>
<dbReference type="PATRIC" id="fig|301148.3.peg.1344"/>
<feature type="domain" description="FDX-ACB" evidence="18">
    <location>
        <begin position="709"/>
        <end position="801"/>
    </location>
</feature>
<dbReference type="CDD" id="cd02796">
    <property type="entry name" value="tRNA_bind_bactPheRS"/>
    <property type="match status" value="1"/>
</dbReference>
<proteinExistence type="inferred from homology"/>
<dbReference type="FunFam" id="3.30.56.10:FF:000002">
    <property type="entry name" value="Phenylalanine--tRNA ligase beta subunit"/>
    <property type="match status" value="1"/>
</dbReference>
<evidence type="ECO:0000256" key="9">
    <source>
        <dbReference type="ARBA" id="ARBA00022840"/>
    </source>
</evidence>
<dbReference type="FunFam" id="3.30.930.10:FF:000022">
    <property type="entry name" value="Phenylalanine--tRNA ligase beta subunit"/>
    <property type="match status" value="1"/>
</dbReference>
<evidence type="ECO:0000259" key="18">
    <source>
        <dbReference type="PROSITE" id="PS51447"/>
    </source>
</evidence>
<dbReference type="InterPro" id="IPR002547">
    <property type="entry name" value="tRNA-bd_dom"/>
</dbReference>
<keyword evidence="4 15" id="KW-0963">Cytoplasm</keyword>
<dbReference type="Proteomes" id="UP000075683">
    <property type="component" value="Unassembled WGS sequence"/>
</dbReference>
<dbReference type="GO" id="GO:0009328">
    <property type="term" value="C:phenylalanine-tRNA ligase complex"/>
    <property type="evidence" value="ECO:0007669"/>
    <property type="project" value="TreeGrafter"/>
</dbReference>
<dbReference type="Pfam" id="PF03484">
    <property type="entry name" value="B5"/>
    <property type="match status" value="1"/>
</dbReference>
<dbReference type="GO" id="GO:0000287">
    <property type="term" value="F:magnesium ion binding"/>
    <property type="evidence" value="ECO:0007669"/>
    <property type="project" value="UniProtKB-UniRule"/>
</dbReference>
<evidence type="ECO:0000256" key="16">
    <source>
        <dbReference type="PROSITE-ProRule" id="PRU00209"/>
    </source>
</evidence>
<evidence type="ECO:0000256" key="1">
    <source>
        <dbReference type="ARBA" id="ARBA00004496"/>
    </source>
</evidence>
<dbReference type="SUPFAM" id="SSF54991">
    <property type="entry name" value="Anticodon-binding domain of PheRS"/>
    <property type="match status" value="1"/>
</dbReference>
<dbReference type="SMART" id="SM00874">
    <property type="entry name" value="B5"/>
    <property type="match status" value="1"/>
</dbReference>
<dbReference type="GO" id="GO:0005524">
    <property type="term" value="F:ATP binding"/>
    <property type="evidence" value="ECO:0007669"/>
    <property type="project" value="UniProtKB-UniRule"/>
</dbReference>
<dbReference type="GO" id="GO:0016740">
    <property type="term" value="F:transferase activity"/>
    <property type="evidence" value="ECO:0007669"/>
    <property type="project" value="UniProtKB-ARBA"/>
</dbReference>
<protein>
    <recommendedName>
        <fullName evidence="15">Phenylalanine--tRNA ligase beta subunit</fullName>
        <ecNumber evidence="15">6.1.1.20</ecNumber>
    </recommendedName>
    <alternativeName>
        <fullName evidence="15">Phenylalanyl-tRNA synthetase beta subunit</fullName>
        <shortName evidence="15">PheRS</shortName>
    </alternativeName>
</protein>
<dbReference type="SUPFAM" id="SSF50249">
    <property type="entry name" value="Nucleic acid-binding proteins"/>
    <property type="match status" value="1"/>
</dbReference>
<dbReference type="EC" id="6.1.1.20" evidence="15"/>
<evidence type="ECO:0000256" key="4">
    <source>
        <dbReference type="ARBA" id="ARBA00022490"/>
    </source>
</evidence>
<comment type="similarity">
    <text evidence="2 15">Belongs to the phenylalanyl-tRNA synthetase beta subunit family. Type 1 subfamily.</text>
</comment>
<dbReference type="FunFam" id="3.50.40.10:FF:000001">
    <property type="entry name" value="Phenylalanine--tRNA ligase beta subunit"/>
    <property type="match status" value="1"/>
</dbReference>
<sequence>MLVSFKWLEDYVSLPVTPEELAEKITRSGIEVDGIHRKGQDFDHLVAGRVLKCERHPNADKLTVCLVDIGEGEPVQIVCGAKNVAPGQGVIVAKPGAKLPNQVKIKKAKFRGVESNGMICSLQELGFEGKVVPKEYAEGIFVLPEDVPPGTEIASLLHLDDPVLELELTANRGDCLSMIGVAYETAAILGGEVRLPEAEYEPIREKAEDHIRVKVDSPEDCPLYTAKIIRNVKIGPSPLWMQARLMAAGIRPHNNVVDITNYVMLEYGQPLHAFDYDRFGSKEVVVRRAKDGEKLVTLDGVTRTLNENHLVITNGKEPVALAGVMGGADSEVTAKTTTVLLESALFAGPVVRRASKDLQLRSESSSRFEKGVDPARVKEAAERAAALMARYASGEVLEGTAEARALQADPVKITVDLEKMNAFLGTELTMAEVAGILERLRFPYEQKERTLTVTVPTRRPDITREVDVYEEIARLYGYDLLPGTLPRGPQTPGGLTDYQKKRRIVKYFLEGAGLQEAITYTLTSREKFRLFSLTATEEIPLSLPMSEEHSVLRQSLLPHLLDAVRYNRARKNENIALYEIGSVFLSRGTGKQPEEREHLAFVLTGLWVDHPWQGERVKADFFTAKGILEQLFAKLGLKNRIRFVKREAEGFHPGQTAEILFDGEAIGVIGKIHPAMEKNWDIKDVFAAEIILAKLLRSENEPLVYSQVPRFPSVSRDIALVCGKDLSAGELKETIVAAGGKLLTDAKVFDVYEGEKMDADKKSVAFSLTFSDPERTLTDEEIDRALERILRALEDKGAYLRK</sequence>
<dbReference type="STRING" id="301148.B4135_1653"/>
<keyword evidence="6 15" id="KW-0436">Ligase</keyword>
<comment type="subcellular location">
    <subcellularLocation>
        <location evidence="1 15">Cytoplasm</location>
    </subcellularLocation>
</comment>
<reference evidence="20 21" key="1">
    <citation type="submission" date="2016-01" db="EMBL/GenBank/DDBJ databases">
        <title>Draft Genome Sequences of Seven Thermophilic Sporeformers Isolated from Foods.</title>
        <authorList>
            <person name="Berendsen E.M."/>
            <person name="Wells-Bennik M.H."/>
            <person name="Krawcyk A.O."/>
            <person name="De Jong A."/>
            <person name="Holsappel S."/>
            <person name="Eijlander R.T."/>
            <person name="Kuipers O.P."/>
        </authorList>
    </citation>
    <scope>NUCLEOTIDE SEQUENCE [LARGE SCALE GENOMIC DNA]</scope>
    <source>
        <strain evidence="20 21">B4135</strain>
    </source>
</reference>
<evidence type="ECO:0000256" key="15">
    <source>
        <dbReference type="HAMAP-Rule" id="MF_00283"/>
    </source>
</evidence>
<accession>A0A150MA60</accession>
<dbReference type="InterPro" id="IPR045864">
    <property type="entry name" value="aa-tRNA-synth_II/BPL/LPL"/>
</dbReference>
<dbReference type="InterPro" id="IPR009061">
    <property type="entry name" value="DNA-bd_dom_put_sf"/>
</dbReference>
<dbReference type="HAMAP" id="MF_00283">
    <property type="entry name" value="Phe_tRNA_synth_beta1"/>
    <property type="match status" value="1"/>
</dbReference>
<dbReference type="InterPro" id="IPR020825">
    <property type="entry name" value="Phe-tRNA_synthase-like_B3/B4"/>
</dbReference>
<evidence type="ECO:0000256" key="14">
    <source>
        <dbReference type="ARBA" id="ARBA00049255"/>
    </source>
</evidence>
<dbReference type="Pfam" id="PF01588">
    <property type="entry name" value="tRNA_bind"/>
    <property type="match status" value="1"/>
</dbReference>
<dbReference type="SUPFAM" id="SSF56037">
    <property type="entry name" value="PheT/TilS domain"/>
    <property type="match status" value="1"/>
</dbReference>
<dbReference type="PANTHER" id="PTHR10947">
    <property type="entry name" value="PHENYLALANYL-TRNA SYNTHETASE BETA CHAIN AND LEUCINE-RICH REPEAT-CONTAINING PROTEIN 47"/>
    <property type="match status" value="1"/>
</dbReference>
<dbReference type="Pfam" id="PF03483">
    <property type="entry name" value="B3_4"/>
    <property type="match status" value="1"/>
</dbReference>
<dbReference type="PROSITE" id="PS51483">
    <property type="entry name" value="B5"/>
    <property type="match status" value="1"/>
</dbReference>
<keyword evidence="7 15" id="KW-0479">Metal-binding</keyword>
<dbReference type="NCBIfam" id="NF045760">
    <property type="entry name" value="YtpR"/>
    <property type="match status" value="1"/>
</dbReference>
<dbReference type="GO" id="GO:0004826">
    <property type="term" value="F:phenylalanine-tRNA ligase activity"/>
    <property type="evidence" value="ECO:0007669"/>
    <property type="project" value="UniProtKB-UniRule"/>
</dbReference>
<dbReference type="Pfam" id="PF17759">
    <property type="entry name" value="tRNA_synthFbeta"/>
    <property type="match status" value="1"/>
</dbReference>
<evidence type="ECO:0000256" key="7">
    <source>
        <dbReference type="ARBA" id="ARBA00022723"/>
    </source>
</evidence>
<dbReference type="Gene3D" id="2.40.50.140">
    <property type="entry name" value="Nucleic acid-binding proteins"/>
    <property type="match status" value="1"/>
</dbReference>
<evidence type="ECO:0000259" key="17">
    <source>
        <dbReference type="PROSITE" id="PS50886"/>
    </source>
</evidence>
<dbReference type="GO" id="GO:0000049">
    <property type="term" value="F:tRNA binding"/>
    <property type="evidence" value="ECO:0007669"/>
    <property type="project" value="UniProtKB-UniRule"/>
</dbReference>
<keyword evidence="10 15" id="KW-0460">Magnesium</keyword>
<dbReference type="GO" id="GO:0006432">
    <property type="term" value="P:phenylalanyl-tRNA aminoacylation"/>
    <property type="evidence" value="ECO:0007669"/>
    <property type="project" value="UniProtKB-UniRule"/>
</dbReference>
<evidence type="ECO:0000256" key="11">
    <source>
        <dbReference type="ARBA" id="ARBA00022884"/>
    </source>
</evidence>
<dbReference type="InterPro" id="IPR005146">
    <property type="entry name" value="B3/B4_tRNA-bd"/>
</dbReference>
<dbReference type="SUPFAM" id="SSF46955">
    <property type="entry name" value="Putative DNA-binding domain"/>
    <property type="match status" value="1"/>
</dbReference>
<dbReference type="AlphaFoldDB" id="A0A150MA60"/>
<dbReference type="CDD" id="cd00769">
    <property type="entry name" value="PheRS_beta_core"/>
    <property type="match status" value="1"/>
</dbReference>
<dbReference type="Gene3D" id="3.50.40.10">
    <property type="entry name" value="Phenylalanyl-trna Synthetase, Chain B, domain 3"/>
    <property type="match status" value="1"/>
</dbReference>
<keyword evidence="13 15" id="KW-0030">Aminoacyl-tRNA synthetase</keyword>
<comment type="catalytic activity">
    <reaction evidence="14 15">
        <text>tRNA(Phe) + L-phenylalanine + ATP = L-phenylalanyl-tRNA(Phe) + AMP + diphosphate + H(+)</text>
        <dbReference type="Rhea" id="RHEA:19413"/>
        <dbReference type="Rhea" id="RHEA-COMP:9668"/>
        <dbReference type="Rhea" id="RHEA-COMP:9699"/>
        <dbReference type="ChEBI" id="CHEBI:15378"/>
        <dbReference type="ChEBI" id="CHEBI:30616"/>
        <dbReference type="ChEBI" id="CHEBI:33019"/>
        <dbReference type="ChEBI" id="CHEBI:58095"/>
        <dbReference type="ChEBI" id="CHEBI:78442"/>
        <dbReference type="ChEBI" id="CHEBI:78531"/>
        <dbReference type="ChEBI" id="CHEBI:456215"/>
        <dbReference type="EC" id="6.1.1.20"/>
    </reaction>
</comment>
<dbReference type="Gene3D" id="3.30.56.10">
    <property type="match status" value="2"/>
</dbReference>
<dbReference type="Gene3D" id="3.30.930.10">
    <property type="entry name" value="Bira Bifunctional Protein, Domain 2"/>
    <property type="match status" value="1"/>
</dbReference>
<name>A0A150MA60_9BACI</name>
<dbReference type="FunFam" id="2.40.50.140:FF:000045">
    <property type="entry name" value="Phenylalanine--tRNA ligase beta subunit"/>
    <property type="match status" value="1"/>
</dbReference>
<dbReference type="InterPro" id="IPR004532">
    <property type="entry name" value="Phe-tRNA-ligase_IIc_bsu_bact"/>
</dbReference>
<dbReference type="PANTHER" id="PTHR10947:SF0">
    <property type="entry name" value="PHENYLALANINE--TRNA LIGASE BETA SUBUNIT"/>
    <property type="match status" value="1"/>
</dbReference>
<comment type="subunit">
    <text evidence="3 15">Tetramer of two alpha and two beta subunits.</text>
</comment>
<evidence type="ECO:0000256" key="8">
    <source>
        <dbReference type="ARBA" id="ARBA00022741"/>
    </source>
</evidence>
<feature type="domain" description="B5" evidence="19">
    <location>
        <begin position="408"/>
        <end position="483"/>
    </location>
</feature>
<dbReference type="NCBIfam" id="TIGR00472">
    <property type="entry name" value="pheT_bact"/>
    <property type="match status" value="1"/>
</dbReference>
<feature type="binding site" evidence="15">
    <location>
        <position position="470"/>
    </location>
    <ligand>
        <name>Mg(2+)</name>
        <dbReference type="ChEBI" id="CHEBI:18420"/>
        <note>shared with alpha subunit</note>
    </ligand>
</feature>
<dbReference type="GO" id="GO:0140096">
    <property type="term" value="F:catalytic activity, acting on a protein"/>
    <property type="evidence" value="ECO:0007669"/>
    <property type="project" value="UniProtKB-ARBA"/>
</dbReference>
<evidence type="ECO:0000259" key="19">
    <source>
        <dbReference type="PROSITE" id="PS51483"/>
    </source>
</evidence>
<dbReference type="Pfam" id="PF03147">
    <property type="entry name" value="FDX-ACB"/>
    <property type="match status" value="1"/>
</dbReference>
<evidence type="ECO:0000256" key="13">
    <source>
        <dbReference type="ARBA" id="ARBA00023146"/>
    </source>
</evidence>
<keyword evidence="9 15" id="KW-0067">ATP-binding</keyword>
<feature type="binding site" evidence="15">
    <location>
        <position position="467"/>
    </location>
    <ligand>
        <name>Mg(2+)</name>
        <dbReference type="ChEBI" id="CHEBI:18420"/>
        <note>shared with alpha subunit</note>
    </ligand>
</feature>
<feature type="binding site" evidence="15">
    <location>
        <position position="471"/>
    </location>
    <ligand>
        <name>Mg(2+)</name>
        <dbReference type="ChEBI" id="CHEBI:18420"/>
        <note>shared with alpha subunit</note>
    </ligand>
</feature>
<dbReference type="RefSeq" id="WP_061568257.1">
    <property type="nucleotide sequence ID" value="NZ_LQYT01000018.1"/>
</dbReference>
<keyword evidence="11 16" id="KW-0694">RNA-binding</keyword>
<dbReference type="InterPro" id="IPR036690">
    <property type="entry name" value="Fdx_antiC-bd_sf"/>
</dbReference>
<dbReference type="InterPro" id="IPR033714">
    <property type="entry name" value="tRNA_bind_bactPheRS"/>
</dbReference>